<keyword evidence="2" id="KW-0687">Ribonucleoprotein</keyword>
<sequence>MTRGGRTKDREAPSERRCLVTGEVQPKAGLIRFVAGPDGVVIPDLAEKLPGRGFWVAADRPTLEKAVAKGLFSRGAKAQVKADADLIDGIEAALARRVVELVSLARKAGDAVAGFEKVKNWLADGKARVLLQASDGSDRGKGKLWTPPGGRWFGCLTASEIGLAFGRDHVIHSALAPGGLTDKVIRDASRLNGLRGQMGSSTAVKDAGTDER</sequence>
<dbReference type="Gene3D" id="3.30.1230.10">
    <property type="entry name" value="YlxR-like"/>
    <property type="match status" value="1"/>
</dbReference>
<comment type="caution">
    <text evidence="2">The sequence shown here is derived from an EMBL/GenBank/DDBJ whole genome shotgun (WGS) entry which is preliminary data.</text>
</comment>
<dbReference type="Gene3D" id="3.30.1330.30">
    <property type="match status" value="1"/>
</dbReference>
<name>A0A099FAZ8_9RHOB</name>
<dbReference type="InterPro" id="IPR037465">
    <property type="entry name" value="YlxR"/>
</dbReference>
<dbReference type="RefSeq" id="WP_036718955.1">
    <property type="nucleotide sequence ID" value="NZ_JRKS01000021.1"/>
</dbReference>
<proteinExistence type="predicted"/>
<dbReference type="NCBIfam" id="NF006622">
    <property type="entry name" value="PRK09190.1"/>
    <property type="match status" value="1"/>
</dbReference>
<dbReference type="InterPro" id="IPR029064">
    <property type="entry name" value="Ribosomal_eL30-like_sf"/>
</dbReference>
<accession>A0A099FAZ8</accession>
<evidence type="ECO:0000313" key="3">
    <source>
        <dbReference type="Proteomes" id="UP000029917"/>
    </source>
</evidence>
<gene>
    <name evidence="2" type="ORF">IC63_08480</name>
</gene>
<dbReference type="OrthoDB" id="9799836at2"/>
<dbReference type="GO" id="GO:0005840">
    <property type="term" value="C:ribosome"/>
    <property type="evidence" value="ECO:0007669"/>
    <property type="project" value="UniProtKB-KW"/>
</dbReference>
<keyword evidence="2" id="KW-0689">Ribosomal protein</keyword>
<feature type="domain" description="YlxR" evidence="1">
    <location>
        <begin position="16"/>
        <end position="87"/>
    </location>
</feature>
<reference evidence="2 3" key="2">
    <citation type="submission" date="2014-10" db="EMBL/GenBank/DDBJ databases">
        <title>Paracoccus sanguinis sp. nov., isolated from clinical specimens of New York State patients.</title>
        <authorList>
            <person name="Mingle L.A."/>
            <person name="Cole J.A."/>
            <person name="Lapierre P."/>
            <person name="Musser K.A."/>
        </authorList>
    </citation>
    <scope>NUCLEOTIDE SEQUENCE [LARGE SCALE GENOMIC DNA]</scope>
    <source>
        <strain evidence="2 3">HAMBI 3106</strain>
    </source>
</reference>
<dbReference type="STRING" id="690417.IC63_08480"/>
<dbReference type="PANTHER" id="PTHR34215">
    <property type="entry name" value="BLL0784 PROTEIN"/>
    <property type="match status" value="1"/>
</dbReference>
<dbReference type="PANTHER" id="PTHR34215:SF1">
    <property type="entry name" value="YLXR DOMAIN-CONTAINING PROTEIN"/>
    <property type="match status" value="1"/>
</dbReference>
<dbReference type="InterPro" id="IPR035931">
    <property type="entry name" value="YlxR-like_sf"/>
</dbReference>
<dbReference type="SUPFAM" id="SSF64376">
    <property type="entry name" value="YlxR-like"/>
    <property type="match status" value="1"/>
</dbReference>
<dbReference type="Pfam" id="PF04296">
    <property type="entry name" value="YlxR"/>
    <property type="match status" value="1"/>
</dbReference>
<dbReference type="InterPro" id="IPR007393">
    <property type="entry name" value="YlxR_dom"/>
</dbReference>
<evidence type="ECO:0000313" key="2">
    <source>
        <dbReference type="EMBL" id="KGJ07408.1"/>
    </source>
</evidence>
<evidence type="ECO:0000259" key="1">
    <source>
        <dbReference type="Pfam" id="PF04296"/>
    </source>
</evidence>
<organism evidence="2 3">
    <name type="scientific">Paracoccus sphaerophysae</name>
    <dbReference type="NCBI Taxonomy" id="690417"/>
    <lineage>
        <taxon>Bacteria</taxon>
        <taxon>Pseudomonadati</taxon>
        <taxon>Pseudomonadota</taxon>
        <taxon>Alphaproteobacteria</taxon>
        <taxon>Rhodobacterales</taxon>
        <taxon>Paracoccaceae</taxon>
        <taxon>Paracoccus</taxon>
    </lineage>
</organism>
<keyword evidence="3" id="KW-1185">Reference proteome</keyword>
<protein>
    <submittedName>
        <fullName evidence="2">50S ribosomal protein L7</fullName>
    </submittedName>
</protein>
<dbReference type="AlphaFoldDB" id="A0A099FAZ8"/>
<dbReference type="SUPFAM" id="SSF55315">
    <property type="entry name" value="L30e-like"/>
    <property type="match status" value="1"/>
</dbReference>
<dbReference type="EMBL" id="JRKS01000021">
    <property type="protein sequence ID" value="KGJ07408.1"/>
    <property type="molecule type" value="Genomic_DNA"/>
</dbReference>
<reference evidence="2 3" key="1">
    <citation type="submission" date="2014-09" db="EMBL/GenBank/DDBJ databases">
        <authorList>
            <person name="McGinnis J.M."/>
            <person name="Wolfgang W.J."/>
        </authorList>
    </citation>
    <scope>NUCLEOTIDE SEQUENCE [LARGE SCALE GENOMIC DNA]</scope>
    <source>
        <strain evidence="2 3">HAMBI 3106</strain>
    </source>
</reference>
<dbReference type="CDD" id="cd00279">
    <property type="entry name" value="YlxR"/>
    <property type="match status" value="1"/>
</dbReference>
<dbReference type="Proteomes" id="UP000029917">
    <property type="component" value="Unassembled WGS sequence"/>
</dbReference>